<protein>
    <recommendedName>
        <fullName evidence="4">Secreted protein</fullName>
    </recommendedName>
</protein>
<keyword evidence="1" id="KW-0732">Signal</keyword>
<name>A0A9P0P6D4_ACAOB</name>
<dbReference type="AlphaFoldDB" id="A0A9P0P6D4"/>
<sequence>MFNCCVLVVLVLTLLCCLVCVGCNVQSYEEFERNLIHQLKLQANLARTRCNKEGYVLIYGKCREVFPE</sequence>
<feature type="signal peptide" evidence="1">
    <location>
        <begin position="1"/>
        <end position="22"/>
    </location>
</feature>
<evidence type="ECO:0008006" key="4">
    <source>
        <dbReference type="Google" id="ProtNLM"/>
    </source>
</evidence>
<dbReference type="EMBL" id="CAKOFQ010006795">
    <property type="protein sequence ID" value="CAH1972093.1"/>
    <property type="molecule type" value="Genomic_DNA"/>
</dbReference>
<dbReference type="Proteomes" id="UP001152888">
    <property type="component" value="Unassembled WGS sequence"/>
</dbReference>
<keyword evidence="3" id="KW-1185">Reference proteome</keyword>
<evidence type="ECO:0000313" key="2">
    <source>
        <dbReference type="EMBL" id="CAH1972093.1"/>
    </source>
</evidence>
<accession>A0A9P0P6D4</accession>
<proteinExistence type="predicted"/>
<feature type="chain" id="PRO_5040234169" description="Secreted protein" evidence="1">
    <location>
        <begin position="23"/>
        <end position="68"/>
    </location>
</feature>
<comment type="caution">
    <text evidence="2">The sequence shown here is derived from an EMBL/GenBank/DDBJ whole genome shotgun (WGS) entry which is preliminary data.</text>
</comment>
<dbReference type="OrthoDB" id="10029800at2759"/>
<gene>
    <name evidence="2" type="ORF">ACAOBT_LOCUS9812</name>
</gene>
<organism evidence="2 3">
    <name type="scientific">Acanthoscelides obtectus</name>
    <name type="common">Bean weevil</name>
    <name type="synonym">Bruchus obtectus</name>
    <dbReference type="NCBI Taxonomy" id="200917"/>
    <lineage>
        <taxon>Eukaryota</taxon>
        <taxon>Metazoa</taxon>
        <taxon>Ecdysozoa</taxon>
        <taxon>Arthropoda</taxon>
        <taxon>Hexapoda</taxon>
        <taxon>Insecta</taxon>
        <taxon>Pterygota</taxon>
        <taxon>Neoptera</taxon>
        <taxon>Endopterygota</taxon>
        <taxon>Coleoptera</taxon>
        <taxon>Polyphaga</taxon>
        <taxon>Cucujiformia</taxon>
        <taxon>Chrysomeloidea</taxon>
        <taxon>Chrysomelidae</taxon>
        <taxon>Bruchinae</taxon>
        <taxon>Bruchini</taxon>
        <taxon>Acanthoscelides</taxon>
    </lineage>
</organism>
<evidence type="ECO:0000313" key="3">
    <source>
        <dbReference type="Proteomes" id="UP001152888"/>
    </source>
</evidence>
<reference evidence="2" key="1">
    <citation type="submission" date="2022-03" db="EMBL/GenBank/DDBJ databases">
        <authorList>
            <person name="Sayadi A."/>
        </authorList>
    </citation>
    <scope>NUCLEOTIDE SEQUENCE</scope>
</reference>
<evidence type="ECO:0000256" key="1">
    <source>
        <dbReference type="SAM" id="SignalP"/>
    </source>
</evidence>